<evidence type="ECO:0000313" key="3">
    <source>
        <dbReference type="EMBL" id="MBS2962727.1"/>
    </source>
</evidence>
<dbReference type="Proteomes" id="UP000677913">
    <property type="component" value="Unassembled WGS sequence"/>
</dbReference>
<dbReference type="GO" id="GO:0003677">
    <property type="term" value="F:DNA binding"/>
    <property type="evidence" value="ECO:0007669"/>
    <property type="project" value="InterPro"/>
</dbReference>
<evidence type="ECO:0000313" key="4">
    <source>
        <dbReference type="Proteomes" id="UP000677913"/>
    </source>
</evidence>
<dbReference type="Pfam" id="PF13808">
    <property type="entry name" value="DDE_Tnp_1_assoc"/>
    <property type="match status" value="1"/>
</dbReference>
<keyword evidence="4" id="KW-1185">Reference proteome</keyword>
<dbReference type="InterPro" id="IPR002559">
    <property type="entry name" value="Transposase_11"/>
</dbReference>
<dbReference type="NCBIfam" id="NF033564">
    <property type="entry name" value="transpos_ISAs1"/>
    <property type="match status" value="1"/>
</dbReference>
<sequence>MFVYSGMPAPAGVDLVRAGAERSVAALVGSGPEGGAGLLEYFARVPDPRSRRGIRHRLASVLGLCQGAVLAGCVSLEEIIDWISHADQEVLSAMGVWRAASGLCVAPHPDTVERLLAALDAQQLADVAGAVSAEGAGLGAVAYPVAGPVLQDAIAADGKAVRGAVGADGMIPYLLAAATHGESVVIAERLIGPKTNEVPELLPLLRDLNTRVPLAGRVITVDAGLTARSIAQGIAGELGAHYVMAIKANSKRLYAEVCALDFDTRSVDAQTGDVGHGRREKRTIKVMDAPEHIKALYPHVRQVFLIDRYVTRKVRKRRKNSRKHTTVVINSYISQVGVTSMTAREAGPEQLMAYVRGHWGIENKIHWVRDVTFREDASQVRTRARPRIMATLRNLAIGLIRQSGHAKIAATIRALKHDHGLLLHVLGLGPSPQTTT</sequence>
<feature type="domain" description="Transposase IS4-like" evidence="1">
    <location>
        <begin position="175"/>
        <end position="397"/>
    </location>
</feature>
<feature type="domain" description="H repeat-associated protein N-terminal" evidence="2">
    <location>
        <begin position="39"/>
        <end position="127"/>
    </location>
</feature>
<dbReference type="InterPro" id="IPR051698">
    <property type="entry name" value="Transposase_11-like"/>
</dbReference>
<proteinExistence type="predicted"/>
<accession>A0A8J7WM84</accession>
<dbReference type="InterPro" id="IPR032806">
    <property type="entry name" value="YbfD_N"/>
</dbReference>
<dbReference type="PANTHER" id="PTHR30298">
    <property type="entry name" value="H REPEAT-ASSOCIATED PREDICTED TRANSPOSASE"/>
    <property type="match status" value="1"/>
</dbReference>
<comment type="caution">
    <text evidence="3">The sequence shown here is derived from an EMBL/GenBank/DDBJ whole genome shotgun (WGS) entry which is preliminary data.</text>
</comment>
<evidence type="ECO:0000259" key="2">
    <source>
        <dbReference type="Pfam" id="PF13808"/>
    </source>
</evidence>
<dbReference type="AlphaFoldDB" id="A0A8J7WM84"/>
<evidence type="ECO:0000259" key="1">
    <source>
        <dbReference type="Pfam" id="PF01609"/>
    </source>
</evidence>
<dbReference type="InterPro" id="IPR047647">
    <property type="entry name" value="ISAs1_transpos"/>
</dbReference>
<protein>
    <submittedName>
        <fullName evidence="3">ISAs1 family transposase</fullName>
    </submittedName>
</protein>
<gene>
    <name evidence="3" type="ORF">KGA66_06700</name>
</gene>
<dbReference type="GO" id="GO:0006313">
    <property type="term" value="P:DNA transposition"/>
    <property type="evidence" value="ECO:0007669"/>
    <property type="project" value="InterPro"/>
</dbReference>
<organism evidence="3 4">
    <name type="scientific">Actinocrinis puniceicyclus</name>
    <dbReference type="NCBI Taxonomy" id="977794"/>
    <lineage>
        <taxon>Bacteria</taxon>
        <taxon>Bacillati</taxon>
        <taxon>Actinomycetota</taxon>
        <taxon>Actinomycetes</taxon>
        <taxon>Catenulisporales</taxon>
        <taxon>Actinospicaceae</taxon>
        <taxon>Actinocrinis</taxon>
    </lineage>
</organism>
<dbReference type="GO" id="GO:0004803">
    <property type="term" value="F:transposase activity"/>
    <property type="evidence" value="ECO:0007669"/>
    <property type="project" value="InterPro"/>
</dbReference>
<dbReference type="PANTHER" id="PTHR30298:SF0">
    <property type="entry name" value="PROTEIN YBFL-RELATED"/>
    <property type="match status" value="1"/>
</dbReference>
<reference evidence="3" key="1">
    <citation type="submission" date="2021-04" db="EMBL/GenBank/DDBJ databases">
        <title>Genome based classification of Actinospica acidithermotolerans sp. nov., an actinobacterium isolated from an Indonesian hot spring.</title>
        <authorList>
            <person name="Kusuma A.B."/>
            <person name="Putra K.E."/>
            <person name="Nafisah S."/>
            <person name="Loh J."/>
            <person name="Nouioui I."/>
            <person name="Goodfellow M."/>
        </authorList>
    </citation>
    <scope>NUCLEOTIDE SEQUENCE</scope>
    <source>
        <strain evidence="3">DSM 45618</strain>
    </source>
</reference>
<name>A0A8J7WM84_9ACTN</name>
<dbReference type="Pfam" id="PF01609">
    <property type="entry name" value="DDE_Tnp_1"/>
    <property type="match status" value="1"/>
</dbReference>
<dbReference type="RefSeq" id="WP_211465715.1">
    <property type="nucleotide sequence ID" value="NZ_JAGSXH010000015.1"/>
</dbReference>
<dbReference type="EMBL" id="JAGSXH010000015">
    <property type="protein sequence ID" value="MBS2962727.1"/>
    <property type="molecule type" value="Genomic_DNA"/>
</dbReference>